<feature type="region of interest" description="Disordered" evidence="8">
    <location>
        <begin position="1"/>
        <end position="39"/>
    </location>
</feature>
<feature type="compositionally biased region" description="Low complexity" evidence="8">
    <location>
        <begin position="542"/>
        <end position="555"/>
    </location>
</feature>
<keyword evidence="4" id="KW-0493">Microtubule</keyword>
<dbReference type="AlphaFoldDB" id="A0AA38H3S9"/>
<feature type="region of interest" description="Disordered" evidence="8">
    <location>
        <begin position="439"/>
        <end position="791"/>
    </location>
</feature>
<dbReference type="Proteomes" id="UP001164286">
    <property type="component" value="Unassembled WGS sequence"/>
</dbReference>
<evidence type="ECO:0000256" key="7">
    <source>
        <dbReference type="SAM" id="Coils"/>
    </source>
</evidence>
<feature type="compositionally biased region" description="Polar residues" evidence="8">
    <location>
        <begin position="320"/>
        <end position="336"/>
    </location>
</feature>
<dbReference type="GO" id="GO:0007059">
    <property type="term" value="P:chromosome segregation"/>
    <property type="evidence" value="ECO:0007669"/>
    <property type="project" value="TreeGrafter"/>
</dbReference>
<evidence type="ECO:0000256" key="3">
    <source>
        <dbReference type="ARBA" id="ARBA00022490"/>
    </source>
</evidence>
<feature type="compositionally biased region" description="Low complexity" evidence="8">
    <location>
        <begin position="634"/>
        <end position="645"/>
    </location>
</feature>
<dbReference type="RefSeq" id="XP_052943919.1">
    <property type="nucleotide sequence ID" value="XM_053090296.1"/>
</dbReference>
<dbReference type="Gene3D" id="6.10.250.1080">
    <property type="match status" value="1"/>
</dbReference>
<feature type="compositionally biased region" description="Polar residues" evidence="8">
    <location>
        <begin position="532"/>
        <end position="541"/>
    </location>
</feature>
<evidence type="ECO:0000256" key="1">
    <source>
        <dbReference type="ARBA" id="ARBA00004245"/>
    </source>
</evidence>
<evidence type="ECO:0000256" key="2">
    <source>
        <dbReference type="ARBA" id="ARBA00007429"/>
    </source>
</evidence>
<keyword evidence="5 7" id="KW-0175">Coiled coil</keyword>
<sequence length="791" mass="83055">MPTAFPPGSPGPVPERLHKMPSSSAMGMEDGGGADENMVFDSSSDEAAYYRDKYRRVADFLEETRAELDEFQASSKELEDELEKELAATEKQQAELKDRIKRLEGEKEEWKAKHIGAQKMHSSTVSAMQREMDNLRSERDKTLVALRDLEMGNDELERNERVAVSSLLDLESKYNRAIEEKTLLEQEVVQKAEVEEEFQRMKDELRDANDQISILRDQLSRTALPTPPSSISVPLSPSRSAIDLPENETADISTTTVEAPSSPSAAPSPGPVPLPKVISRSGSGLSGVSPTLRRATTQIPGTPLGGMARSHTARNLAAASTNIGSPSLSRSRSGIPQPSPMRAPSEQKYPLSRAAKMVTDLRRRIKATDDRMGGKATRRVVSNPSAENTAGPNTGTAGKAAAAKPVNSRLAALSNDSVRTPVSGNAASSILSPNGWILVDEPDSGVGEDGTPTPHPSGLGMGMASSRADPISPLDSMQMAQHPRAVSNASTATTSRGLPARPSIPSPLMTLAAARQDGGGGGHGTPTPHSHIPTNSSSLAKSTTPTTARPPSRSTMSQPSRAPSRSEGARPPSRSALASSTARGPTASSSARSVSRSIRPMSPATATGSSMMSPSAYSRSGARSPGPNTLQTLSASVSSSSRRPSTAGQGLGRGPPPTSALNTSVRRQLSMSVSSSSPSVAGARGTTATTPSRIPVSESTDLRRRRSSMGPGKEVDGPAGAEGEGYFNLAKSQGGYATPGRTPPATGLSHSHGPGGKGRPVSVPHFGTPPPDVPRIPSMHLKEKRRTLQQG</sequence>
<dbReference type="Pfam" id="PF04880">
    <property type="entry name" value="NUDE_C"/>
    <property type="match status" value="1"/>
</dbReference>
<name>A0AA38H3S9_9TREE</name>
<evidence type="ECO:0000256" key="8">
    <source>
        <dbReference type="SAM" id="MobiDB-lite"/>
    </source>
</evidence>
<dbReference type="GO" id="GO:0051642">
    <property type="term" value="P:centrosome localization"/>
    <property type="evidence" value="ECO:0007669"/>
    <property type="project" value="TreeGrafter"/>
</dbReference>
<feature type="compositionally biased region" description="Low complexity" evidence="8">
    <location>
        <begin position="664"/>
        <end position="680"/>
    </location>
</feature>
<feature type="compositionally biased region" description="Low complexity" evidence="8">
    <location>
        <begin position="229"/>
        <end position="240"/>
    </location>
</feature>
<keyword evidence="6" id="KW-0206">Cytoskeleton</keyword>
<dbReference type="InterPro" id="IPR033494">
    <property type="entry name" value="NUDE"/>
</dbReference>
<feature type="compositionally biased region" description="Basic residues" evidence="8">
    <location>
        <begin position="782"/>
        <end position="791"/>
    </location>
</feature>
<feature type="coiled-coil region" evidence="7">
    <location>
        <begin position="61"/>
        <end position="218"/>
    </location>
</feature>
<feature type="region of interest" description="Disordered" evidence="8">
    <location>
        <begin position="369"/>
        <end position="403"/>
    </location>
</feature>
<dbReference type="GO" id="GO:0007020">
    <property type="term" value="P:microtubule nucleation"/>
    <property type="evidence" value="ECO:0007669"/>
    <property type="project" value="TreeGrafter"/>
</dbReference>
<dbReference type="GO" id="GO:0047496">
    <property type="term" value="P:vesicle transport along microtubule"/>
    <property type="evidence" value="ECO:0007669"/>
    <property type="project" value="TreeGrafter"/>
</dbReference>
<evidence type="ECO:0000259" key="9">
    <source>
        <dbReference type="Pfam" id="PF04880"/>
    </source>
</evidence>
<feature type="compositionally biased region" description="Low complexity" evidence="8">
    <location>
        <begin position="569"/>
        <end position="597"/>
    </location>
</feature>
<feature type="compositionally biased region" description="Low complexity" evidence="8">
    <location>
        <begin position="388"/>
        <end position="403"/>
    </location>
</feature>
<dbReference type="PANTHER" id="PTHR10921:SF1">
    <property type="entry name" value="NUCLEAR DISTRIBUTION PROTEIN NUDE HOMOLOG"/>
    <property type="match status" value="1"/>
</dbReference>
<comment type="caution">
    <text evidence="10">The sequence shown here is derived from an EMBL/GenBank/DDBJ whole genome shotgun (WGS) entry which is preliminary data.</text>
</comment>
<dbReference type="GO" id="GO:0000776">
    <property type="term" value="C:kinetochore"/>
    <property type="evidence" value="ECO:0007669"/>
    <property type="project" value="TreeGrafter"/>
</dbReference>
<dbReference type="PANTHER" id="PTHR10921">
    <property type="entry name" value="NUCLEAR DISTRIBUTION PROTEIN NUDE HOMOLOG 1"/>
    <property type="match status" value="1"/>
</dbReference>
<feature type="compositionally biased region" description="Pro residues" evidence="8">
    <location>
        <begin position="1"/>
        <end position="13"/>
    </location>
</feature>
<feature type="region of interest" description="Disordered" evidence="8">
    <location>
        <begin position="320"/>
        <end position="348"/>
    </location>
</feature>
<gene>
    <name evidence="10" type="ORF">MKK02DRAFT_38814</name>
</gene>
<dbReference type="GO" id="GO:0005871">
    <property type="term" value="C:kinesin complex"/>
    <property type="evidence" value="ECO:0007669"/>
    <property type="project" value="TreeGrafter"/>
</dbReference>
<dbReference type="GeneID" id="77729501"/>
<evidence type="ECO:0000256" key="5">
    <source>
        <dbReference type="ARBA" id="ARBA00023054"/>
    </source>
</evidence>
<evidence type="ECO:0000313" key="11">
    <source>
        <dbReference type="Proteomes" id="UP001164286"/>
    </source>
</evidence>
<proteinExistence type="inferred from homology"/>
<feature type="compositionally biased region" description="Polar residues" evidence="8">
    <location>
        <begin position="487"/>
        <end position="496"/>
    </location>
</feature>
<evidence type="ECO:0000256" key="6">
    <source>
        <dbReference type="ARBA" id="ARBA00023212"/>
    </source>
</evidence>
<protein>
    <recommendedName>
        <fullName evidence="9">NUDE domain-containing protein</fullName>
    </recommendedName>
</protein>
<feature type="domain" description="NUDE" evidence="9">
    <location>
        <begin position="166"/>
        <end position="315"/>
    </location>
</feature>
<comment type="subcellular location">
    <subcellularLocation>
        <location evidence="1">Cytoplasm</location>
        <location evidence="1">Cytoskeleton</location>
    </subcellularLocation>
</comment>
<reference evidence="10" key="1">
    <citation type="journal article" date="2022" name="G3 (Bethesda)">
        <title>High quality genome of the basidiomycete yeast Dioszegia hungarica PDD-24b-2 isolated from cloud water.</title>
        <authorList>
            <person name="Jarrige D."/>
            <person name="Haridas S."/>
            <person name="Bleykasten-Grosshans C."/>
            <person name="Joly M."/>
            <person name="Nadalig T."/>
            <person name="Sancelme M."/>
            <person name="Vuilleumier S."/>
            <person name="Grigoriev I.V."/>
            <person name="Amato P."/>
            <person name="Bringel F."/>
        </authorList>
    </citation>
    <scope>NUCLEOTIDE SEQUENCE</scope>
    <source>
        <strain evidence="10">PDD-24b-2</strain>
    </source>
</reference>
<evidence type="ECO:0000313" key="10">
    <source>
        <dbReference type="EMBL" id="KAI9634142.1"/>
    </source>
</evidence>
<keyword evidence="3" id="KW-0963">Cytoplasm</keyword>
<organism evidence="10 11">
    <name type="scientific">Dioszegia hungarica</name>
    <dbReference type="NCBI Taxonomy" id="4972"/>
    <lineage>
        <taxon>Eukaryota</taxon>
        <taxon>Fungi</taxon>
        <taxon>Dikarya</taxon>
        <taxon>Basidiomycota</taxon>
        <taxon>Agaricomycotina</taxon>
        <taxon>Tremellomycetes</taxon>
        <taxon>Tremellales</taxon>
        <taxon>Bulleribasidiaceae</taxon>
        <taxon>Dioszegia</taxon>
    </lineage>
</organism>
<dbReference type="EMBL" id="JAKWFO010000008">
    <property type="protein sequence ID" value="KAI9634142.1"/>
    <property type="molecule type" value="Genomic_DNA"/>
</dbReference>
<feature type="compositionally biased region" description="Low complexity" evidence="8">
    <location>
        <begin position="253"/>
        <end position="265"/>
    </location>
</feature>
<evidence type="ECO:0000256" key="4">
    <source>
        <dbReference type="ARBA" id="ARBA00022701"/>
    </source>
</evidence>
<dbReference type="GO" id="GO:0000132">
    <property type="term" value="P:establishment of mitotic spindle orientation"/>
    <property type="evidence" value="ECO:0007669"/>
    <property type="project" value="TreeGrafter"/>
</dbReference>
<dbReference type="InterPro" id="IPR006964">
    <property type="entry name" value="NUDE_dom"/>
</dbReference>
<dbReference type="GO" id="GO:0008017">
    <property type="term" value="F:microtubule binding"/>
    <property type="evidence" value="ECO:0007669"/>
    <property type="project" value="InterPro"/>
</dbReference>
<dbReference type="GO" id="GO:0005874">
    <property type="term" value="C:microtubule"/>
    <property type="evidence" value="ECO:0007669"/>
    <property type="project" value="UniProtKB-KW"/>
</dbReference>
<feature type="region of interest" description="Disordered" evidence="8">
    <location>
        <begin position="219"/>
        <end position="272"/>
    </location>
</feature>
<keyword evidence="11" id="KW-1185">Reference proteome</keyword>
<accession>A0AA38H3S9</accession>
<comment type="similarity">
    <text evidence="2">Belongs to the nudE family.</text>
</comment>
<feature type="compositionally biased region" description="Low complexity" evidence="8">
    <location>
        <begin position="609"/>
        <end position="620"/>
    </location>
</feature>